<accession>A0A7G1KN79</accession>
<keyword evidence="1" id="KW-1133">Transmembrane helix</keyword>
<protein>
    <submittedName>
        <fullName evidence="2">Uncharacterized protein</fullName>
    </submittedName>
</protein>
<feature type="transmembrane region" description="Helical" evidence="1">
    <location>
        <begin position="31"/>
        <end position="52"/>
    </location>
</feature>
<keyword evidence="1" id="KW-0472">Membrane</keyword>
<organism evidence="2 3">
    <name type="scientific">Nocardia wallacei</name>
    <dbReference type="NCBI Taxonomy" id="480035"/>
    <lineage>
        <taxon>Bacteria</taxon>
        <taxon>Bacillati</taxon>
        <taxon>Actinomycetota</taxon>
        <taxon>Actinomycetes</taxon>
        <taxon>Mycobacteriales</taxon>
        <taxon>Nocardiaceae</taxon>
        <taxon>Nocardia</taxon>
    </lineage>
</organism>
<reference evidence="2 3" key="1">
    <citation type="submission" date="2020-08" db="EMBL/GenBank/DDBJ databases">
        <title>Genome Sequencing of Nocardia wallacei strain FMUON74 and assembly.</title>
        <authorList>
            <person name="Toyokawa M."/>
            <person name="Uesaka K."/>
        </authorList>
    </citation>
    <scope>NUCLEOTIDE SEQUENCE [LARGE SCALE GENOMIC DNA]</scope>
    <source>
        <strain evidence="2 3">FMUON74</strain>
    </source>
</reference>
<gene>
    <name evidence="2" type="ORF">NWFMUON74_43020</name>
</gene>
<dbReference type="Pfam" id="PF19853">
    <property type="entry name" value="DUF6328"/>
    <property type="match status" value="1"/>
</dbReference>
<name>A0A7G1KN79_9NOCA</name>
<dbReference type="AlphaFoldDB" id="A0A7G1KN79"/>
<evidence type="ECO:0000313" key="3">
    <source>
        <dbReference type="Proteomes" id="UP000516173"/>
    </source>
</evidence>
<dbReference type="KEGG" id="nwl:NWFMUON74_43020"/>
<evidence type="ECO:0000256" key="1">
    <source>
        <dbReference type="SAM" id="Phobius"/>
    </source>
</evidence>
<proteinExistence type="predicted"/>
<dbReference type="InterPro" id="IPR046291">
    <property type="entry name" value="DUF6328"/>
</dbReference>
<dbReference type="EMBL" id="AP023396">
    <property type="protein sequence ID" value="BCK56530.1"/>
    <property type="molecule type" value="Genomic_DNA"/>
</dbReference>
<keyword evidence="1" id="KW-0812">Transmembrane</keyword>
<evidence type="ECO:0000313" key="2">
    <source>
        <dbReference type="EMBL" id="BCK56530.1"/>
    </source>
</evidence>
<sequence length="138" mass="14750">MQTGMQLLTGFLLTLPFQSRFEELLSTPMRWLYLAIVAASIAATVFLVAPVSAYRILFRRHRLARAVTAAHRFAIAGLALLGLALTGAAVLIFDVVAGCPRARRRDRRSAAVRGRVGGAAVAAAPPDRSVRSVVPIVG</sequence>
<feature type="transmembrane region" description="Helical" evidence="1">
    <location>
        <begin position="73"/>
        <end position="93"/>
    </location>
</feature>
<dbReference type="Proteomes" id="UP000516173">
    <property type="component" value="Chromosome"/>
</dbReference>
<keyword evidence="3" id="KW-1185">Reference proteome</keyword>